<evidence type="ECO:0000256" key="5">
    <source>
        <dbReference type="ARBA" id="ARBA00022741"/>
    </source>
</evidence>
<keyword evidence="4 9" id="KW-0808">Transferase</keyword>
<dbReference type="Pfam" id="PF00696">
    <property type="entry name" value="AA_kinase"/>
    <property type="match status" value="1"/>
</dbReference>
<comment type="caution">
    <text evidence="11">The sequence shown here is derived from an EMBL/GenBank/DDBJ whole genome shotgun (WGS) entry which is preliminary data.</text>
</comment>
<dbReference type="PANTHER" id="PTHR23342:SF0">
    <property type="entry name" value="N-ACETYLGLUTAMATE SYNTHASE, MITOCHONDRIAL"/>
    <property type="match status" value="1"/>
</dbReference>
<dbReference type="InterPro" id="IPR036393">
    <property type="entry name" value="AceGlu_kinase-like_sf"/>
</dbReference>
<dbReference type="Proteomes" id="UP001207408">
    <property type="component" value="Unassembled WGS sequence"/>
</dbReference>
<comment type="function">
    <text evidence="9">Catalyzes the ATP-dependent phosphorylation of N-acetyl-L-glutamate.</text>
</comment>
<dbReference type="AlphaFoldDB" id="A0AAE3MAN9"/>
<keyword evidence="6 9" id="KW-0418">Kinase</keyword>
<comment type="pathway">
    <text evidence="1 9">Amino-acid biosynthesis; L-arginine biosynthesis; N(2)-acetyl-L-ornithine from L-glutamate: step 2/4.</text>
</comment>
<evidence type="ECO:0000256" key="2">
    <source>
        <dbReference type="ARBA" id="ARBA00022571"/>
    </source>
</evidence>
<sequence>MQEITIVKVGGKVVETPESLNELLNDFVTLPGLKVLVHGGGRSATKVAAQLGVETKMVDGRRITDLETLKVVTMVYAGLVNKNIVASLQARNANSVGLTGADLNLIKAVKRPVKEIDYGYVGDVESVQVNELMDLINKGVIPVVAPLTHDGKGNMLNTNADTMASALASALAKHYKVNLVYCFEKKGVLSNPDDDESVIKELSHKLFKEHQETGVITEGMIPKLDNGFNALNAGVIKVSITNTQGLKGGLDKGTLLKKD</sequence>
<dbReference type="GO" id="GO:0005524">
    <property type="term" value="F:ATP binding"/>
    <property type="evidence" value="ECO:0007669"/>
    <property type="project" value="UniProtKB-UniRule"/>
</dbReference>
<dbReference type="PIRSF" id="PIRSF000728">
    <property type="entry name" value="NAGK"/>
    <property type="match status" value="1"/>
</dbReference>
<dbReference type="GO" id="GO:0042450">
    <property type="term" value="P:L-arginine biosynthetic process via ornithine"/>
    <property type="evidence" value="ECO:0007669"/>
    <property type="project" value="UniProtKB-UniRule"/>
</dbReference>
<evidence type="ECO:0000256" key="3">
    <source>
        <dbReference type="ARBA" id="ARBA00022605"/>
    </source>
</evidence>
<organism evidence="11 12">
    <name type="scientific">Plebeiibacterium marinum</name>
    <dbReference type="NCBI Taxonomy" id="2992111"/>
    <lineage>
        <taxon>Bacteria</taxon>
        <taxon>Pseudomonadati</taxon>
        <taxon>Bacteroidota</taxon>
        <taxon>Bacteroidia</taxon>
        <taxon>Marinilabiliales</taxon>
        <taxon>Marinilabiliaceae</taxon>
        <taxon>Plebeiibacterium</taxon>
    </lineage>
</organism>
<gene>
    <name evidence="9 11" type="primary">argB</name>
    <name evidence="11" type="ORF">OM074_01900</name>
</gene>
<keyword evidence="3 9" id="KW-0028">Amino-acid biosynthesis</keyword>
<evidence type="ECO:0000259" key="10">
    <source>
        <dbReference type="Pfam" id="PF00696"/>
    </source>
</evidence>
<evidence type="ECO:0000256" key="1">
    <source>
        <dbReference type="ARBA" id="ARBA00004828"/>
    </source>
</evidence>
<dbReference type="RefSeq" id="WP_301197577.1">
    <property type="nucleotide sequence ID" value="NZ_JAPDPI010000002.1"/>
</dbReference>
<dbReference type="HAMAP" id="MF_00082">
    <property type="entry name" value="ArgB"/>
    <property type="match status" value="1"/>
</dbReference>
<dbReference type="Gene3D" id="3.40.1160.10">
    <property type="entry name" value="Acetylglutamate kinase-like"/>
    <property type="match status" value="1"/>
</dbReference>
<comment type="catalytic activity">
    <reaction evidence="8 9">
        <text>N-acetyl-L-glutamate + ATP = N-acetyl-L-glutamyl 5-phosphate + ADP</text>
        <dbReference type="Rhea" id="RHEA:14629"/>
        <dbReference type="ChEBI" id="CHEBI:30616"/>
        <dbReference type="ChEBI" id="CHEBI:44337"/>
        <dbReference type="ChEBI" id="CHEBI:57936"/>
        <dbReference type="ChEBI" id="CHEBI:456216"/>
        <dbReference type="EC" id="2.7.2.8"/>
    </reaction>
</comment>
<keyword evidence="7 9" id="KW-0067">ATP-binding</keyword>
<keyword evidence="2 9" id="KW-0055">Arginine biosynthesis</keyword>
<feature type="binding site" evidence="9">
    <location>
        <begin position="40"/>
        <end position="41"/>
    </location>
    <ligand>
        <name>substrate</name>
    </ligand>
</feature>
<keyword evidence="12" id="KW-1185">Reference proteome</keyword>
<comment type="similarity">
    <text evidence="9">Belongs to the acetylglutamate kinase family. ArgB subfamily.</text>
</comment>
<feature type="domain" description="Aspartate/glutamate/uridylate kinase" evidence="10">
    <location>
        <begin position="4"/>
        <end position="242"/>
    </location>
</feature>
<evidence type="ECO:0000313" key="11">
    <source>
        <dbReference type="EMBL" id="MCW3804356.1"/>
    </source>
</evidence>
<proteinExistence type="inferred from homology"/>
<evidence type="ECO:0000256" key="6">
    <source>
        <dbReference type="ARBA" id="ARBA00022777"/>
    </source>
</evidence>
<dbReference type="CDD" id="cd04238">
    <property type="entry name" value="AAK_NAGK-like"/>
    <property type="match status" value="1"/>
</dbReference>
<comment type="subcellular location">
    <subcellularLocation>
        <location evidence="9">Cytoplasm</location>
    </subcellularLocation>
</comment>
<evidence type="ECO:0000256" key="7">
    <source>
        <dbReference type="ARBA" id="ARBA00022840"/>
    </source>
</evidence>
<dbReference type="GO" id="GO:0003991">
    <property type="term" value="F:acetylglutamate kinase activity"/>
    <property type="evidence" value="ECO:0007669"/>
    <property type="project" value="UniProtKB-UniRule"/>
</dbReference>
<evidence type="ECO:0000256" key="9">
    <source>
        <dbReference type="HAMAP-Rule" id="MF_00082"/>
    </source>
</evidence>
<dbReference type="EC" id="2.7.2.8" evidence="9"/>
<name>A0AAE3MAN9_9BACT</name>
<feature type="binding site" evidence="9">
    <location>
        <position position="157"/>
    </location>
    <ligand>
        <name>substrate</name>
    </ligand>
</feature>
<evidence type="ECO:0000313" key="12">
    <source>
        <dbReference type="Proteomes" id="UP001207408"/>
    </source>
</evidence>
<dbReference type="InterPro" id="IPR004662">
    <property type="entry name" value="AcgluKinase_fam"/>
</dbReference>
<dbReference type="InterPro" id="IPR037528">
    <property type="entry name" value="ArgB"/>
</dbReference>
<feature type="site" description="Transition state stabilizer" evidence="9">
    <location>
        <position position="223"/>
    </location>
</feature>
<feature type="site" description="Transition state stabilizer" evidence="9">
    <location>
        <position position="8"/>
    </location>
</feature>
<accession>A0AAE3MAN9</accession>
<feature type="binding site" evidence="9">
    <location>
        <position position="62"/>
    </location>
    <ligand>
        <name>substrate</name>
    </ligand>
</feature>
<evidence type="ECO:0000256" key="4">
    <source>
        <dbReference type="ARBA" id="ARBA00022679"/>
    </source>
</evidence>
<dbReference type="InterPro" id="IPR001048">
    <property type="entry name" value="Asp/Glu/Uridylate_kinase"/>
</dbReference>
<reference evidence="11" key="1">
    <citation type="submission" date="2022-10" db="EMBL/GenBank/DDBJ databases">
        <authorList>
            <person name="Yu W.X."/>
        </authorList>
    </citation>
    <scope>NUCLEOTIDE SEQUENCE</scope>
    <source>
        <strain evidence="11">D04</strain>
    </source>
</reference>
<keyword evidence="9" id="KW-0963">Cytoplasm</keyword>
<dbReference type="PANTHER" id="PTHR23342">
    <property type="entry name" value="N-ACETYLGLUTAMATE SYNTHASE"/>
    <property type="match status" value="1"/>
</dbReference>
<dbReference type="NCBIfam" id="TIGR00761">
    <property type="entry name" value="argB"/>
    <property type="match status" value="1"/>
</dbReference>
<evidence type="ECO:0000256" key="8">
    <source>
        <dbReference type="ARBA" id="ARBA00048141"/>
    </source>
</evidence>
<protein>
    <recommendedName>
        <fullName evidence="9">Acetylglutamate kinase</fullName>
        <ecNumber evidence="9">2.7.2.8</ecNumber>
    </recommendedName>
    <alternativeName>
        <fullName evidence="9">N-acetyl-L-glutamate 5-phosphotransferase</fullName>
    </alternativeName>
    <alternativeName>
        <fullName evidence="9">NAG kinase</fullName>
        <shortName evidence="9">NAGK</shortName>
    </alternativeName>
</protein>
<dbReference type="GO" id="GO:0005737">
    <property type="term" value="C:cytoplasm"/>
    <property type="evidence" value="ECO:0007669"/>
    <property type="project" value="UniProtKB-SubCell"/>
</dbReference>
<dbReference type="EMBL" id="JAPDPI010000002">
    <property type="protein sequence ID" value="MCW3804356.1"/>
    <property type="molecule type" value="Genomic_DNA"/>
</dbReference>
<dbReference type="SUPFAM" id="SSF53633">
    <property type="entry name" value="Carbamate kinase-like"/>
    <property type="match status" value="1"/>
</dbReference>
<keyword evidence="5 9" id="KW-0547">Nucleotide-binding</keyword>